<dbReference type="KEGG" id="vcn:VOLCADRAFT_99012"/>
<dbReference type="InterPro" id="IPR050982">
    <property type="entry name" value="Auxin_biosynth/cation_transpt"/>
</dbReference>
<dbReference type="EMBL" id="GL378402">
    <property type="protein sequence ID" value="EFJ41039.1"/>
    <property type="molecule type" value="Genomic_DNA"/>
</dbReference>
<dbReference type="Gene3D" id="3.50.50.60">
    <property type="entry name" value="FAD/NAD(P)-binding domain"/>
    <property type="match status" value="1"/>
</dbReference>
<comment type="similarity">
    <text evidence="1">Belongs to the FMO family.</text>
</comment>
<accession>D8UGU0</accession>
<sequence length="195" mass="21187">MPTTVIIGAGISGLQCASAFLRLGHTVTILEREEDVGGVWLRYTAFNVQVPREFFRFPDFACPPELEPEEYPTGRSLLRYIIAYAHKNQLYRHIIFRATVTRLHRLSGQWQCFFDLRTDRGGGGGGGGGGAPPVAGRGAGLASGGFGSSADGFAMTPQQHRITADYLVVATGLHSAPYMPLIDVRPGGRFWDSDT</sequence>
<protein>
    <recommendedName>
        <fullName evidence="3">indole-3-pyruvate monooxygenase</fullName>
        <ecNumber evidence="3">1.14.13.168</ecNumber>
    </recommendedName>
</protein>
<dbReference type="GO" id="GO:0050660">
    <property type="term" value="F:flavin adenine dinucleotide binding"/>
    <property type="evidence" value="ECO:0007669"/>
    <property type="project" value="TreeGrafter"/>
</dbReference>
<evidence type="ECO:0000256" key="3">
    <source>
        <dbReference type="ARBA" id="ARBA00039148"/>
    </source>
</evidence>
<dbReference type="GO" id="GO:0103075">
    <property type="term" value="F:indole-3-pyruvate monooxygenase activity"/>
    <property type="evidence" value="ECO:0007669"/>
    <property type="project" value="UniProtKB-EC"/>
</dbReference>
<evidence type="ECO:0000313" key="5">
    <source>
        <dbReference type="EMBL" id="EFJ41039.1"/>
    </source>
</evidence>
<evidence type="ECO:0000256" key="1">
    <source>
        <dbReference type="ARBA" id="ARBA00009183"/>
    </source>
</evidence>
<dbReference type="PANTHER" id="PTHR43539:SF78">
    <property type="entry name" value="FLAVIN-CONTAINING MONOOXYGENASE"/>
    <property type="match status" value="1"/>
</dbReference>
<name>D8UGU0_VOLCA</name>
<keyword evidence="2" id="KW-0560">Oxidoreductase</keyword>
<dbReference type="Pfam" id="PF13450">
    <property type="entry name" value="NAD_binding_8"/>
    <property type="match status" value="1"/>
</dbReference>
<keyword evidence="6" id="KW-1185">Reference proteome</keyword>
<dbReference type="RefSeq" id="XP_002957903.1">
    <property type="nucleotide sequence ID" value="XM_002957857.1"/>
</dbReference>
<dbReference type="AlphaFoldDB" id="D8UGU0"/>
<dbReference type="PANTHER" id="PTHR43539">
    <property type="entry name" value="FLAVIN-BINDING MONOOXYGENASE-LIKE PROTEIN (AFU_ORTHOLOGUE AFUA_4G09220)"/>
    <property type="match status" value="1"/>
</dbReference>
<organism evidence="6">
    <name type="scientific">Volvox carteri f. nagariensis</name>
    <dbReference type="NCBI Taxonomy" id="3068"/>
    <lineage>
        <taxon>Eukaryota</taxon>
        <taxon>Viridiplantae</taxon>
        <taxon>Chlorophyta</taxon>
        <taxon>core chlorophytes</taxon>
        <taxon>Chlorophyceae</taxon>
        <taxon>CS clade</taxon>
        <taxon>Chlamydomonadales</taxon>
        <taxon>Volvocaceae</taxon>
        <taxon>Volvox</taxon>
    </lineage>
</organism>
<reference evidence="5 6" key="1">
    <citation type="journal article" date="2010" name="Science">
        <title>Genomic analysis of organismal complexity in the multicellular green alga Volvox carteri.</title>
        <authorList>
            <person name="Prochnik S.E."/>
            <person name="Umen J."/>
            <person name="Nedelcu A.M."/>
            <person name="Hallmann A."/>
            <person name="Miller S.M."/>
            <person name="Nishii I."/>
            <person name="Ferris P."/>
            <person name="Kuo A."/>
            <person name="Mitros T."/>
            <person name="Fritz-Laylin L.K."/>
            <person name="Hellsten U."/>
            <person name="Chapman J."/>
            <person name="Simakov O."/>
            <person name="Rensing S.A."/>
            <person name="Terry A."/>
            <person name="Pangilinan J."/>
            <person name="Kapitonov V."/>
            <person name="Jurka J."/>
            <person name="Salamov A."/>
            <person name="Shapiro H."/>
            <person name="Schmutz J."/>
            <person name="Grimwood J."/>
            <person name="Lindquist E."/>
            <person name="Lucas S."/>
            <person name="Grigoriev I.V."/>
            <person name="Schmitt R."/>
            <person name="Kirk D."/>
            <person name="Rokhsar D.S."/>
        </authorList>
    </citation>
    <scope>NUCLEOTIDE SEQUENCE [LARGE SCALE GENOMIC DNA]</scope>
    <source>
        <strain evidence="6">f. Nagariensis / Eve</strain>
    </source>
</reference>
<dbReference type="InParanoid" id="D8UGU0"/>
<gene>
    <name evidence="5" type="ORF">VOLCADRAFT_99012</name>
</gene>
<dbReference type="InterPro" id="IPR036188">
    <property type="entry name" value="FAD/NAD-bd_sf"/>
</dbReference>
<dbReference type="SUPFAM" id="SSF51905">
    <property type="entry name" value="FAD/NAD(P)-binding domain"/>
    <property type="match status" value="1"/>
</dbReference>
<evidence type="ECO:0000256" key="2">
    <source>
        <dbReference type="ARBA" id="ARBA00023002"/>
    </source>
</evidence>
<comment type="catalytic activity">
    <reaction evidence="4">
        <text>indole-3-pyruvate + NADPH + O2 + H(+) = (indol-3-yl)acetate + CO2 + NADP(+) + H2O</text>
        <dbReference type="Rhea" id="RHEA:34331"/>
        <dbReference type="ChEBI" id="CHEBI:15377"/>
        <dbReference type="ChEBI" id="CHEBI:15378"/>
        <dbReference type="ChEBI" id="CHEBI:15379"/>
        <dbReference type="ChEBI" id="CHEBI:16526"/>
        <dbReference type="ChEBI" id="CHEBI:17640"/>
        <dbReference type="ChEBI" id="CHEBI:30854"/>
        <dbReference type="ChEBI" id="CHEBI:57783"/>
        <dbReference type="ChEBI" id="CHEBI:58349"/>
        <dbReference type="EC" id="1.14.13.168"/>
    </reaction>
</comment>
<evidence type="ECO:0000313" key="6">
    <source>
        <dbReference type="Proteomes" id="UP000001058"/>
    </source>
</evidence>
<dbReference type="GeneID" id="9623000"/>
<dbReference type="PRINTS" id="PR00419">
    <property type="entry name" value="ADXRDTASE"/>
</dbReference>
<proteinExistence type="inferred from homology"/>
<dbReference type="OrthoDB" id="66881at2759"/>
<dbReference type="Proteomes" id="UP000001058">
    <property type="component" value="Unassembled WGS sequence"/>
</dbReference>
<dbReference type="EC" id="1.14.13.168" evidence="3"/>
<evidence type="ECO:0000256" key="4">
    <source>
        <dbReference type="ARBA" id="ARBA00047707"/>
    </source>
</evidence>